<feature type="compositionally biased region" description="Polar residues" evidence="1">
    <location>
        <begin position="24"/>
        <end position="42"/>
    </location>
</feature>
<name>A0A914E485_9BILA</name>
<reference evidence="4" key="1">
    <citation type="submission" date="2022-11" db="UniProtKB">
        <authorList>
            <consortium name="WormBaseParasite"/>
        </authorList>
    </citation>
    <scope>IDENTIFICATION</scope>
</reference>
<evidence type="ECO:0000313" key="4">
    <source>
        <dbReference type="WBParaSite" id="ACRNAN_scaffold5294.g25973.t1"/>
    </source>
</evidence>
<dbReference type="CDD" id="cd05382">
    <property type="entry name" value="CAP_GAPR1-like"/>
    <property type="match status" value="1"/>
</dbReference>
<dbReference type="Proteomes" id="UP000887540">
    <property type="component" value="Unplaced"/>
</dbReference>
<evidence type="ECO:0000256" key="1">
    <source>
        <dbReference type="SAM" id="MobiDB-lite"/>
    </source>
</evidence>
<accession>A0A914E485</accession>
<dbReference type="Pfam" id="PF00188">
    <property type="entry name" value="CAP"/>
    <property type="match status" value="1"/>
</dbReference>
<dbReference type="PRINTS" id="PR00838">
    <property type="entry name" value="V5ALLERGEN"/>
</dbReference>
<feature type="domain" description="SCP" evidence="2">
    <location>
        <begin position="108"/>
        <end position="244"/>
    </location>
</feature>
<dbReference type="Gene3D" id="3.40.33.10">
    <property type="entry name" value="CAP"/>
    <property type="match status" value="1"/>
</dbReference>
<dbReference type="InterPro" id="IPR035940">
    <property type="entry name" value="CAP_sf"/>
</dbReference>
<organism evidence="3 4">
    <name type="scientific">Acrobeloides nanus</name>
    <dbReference type="NCBI Taxonomy" id="290746"/>
    <lineage>
        <taxon>Eukaryota</taxon>
        <taxon>Metazoa</taxon>
        <taxon>Ecdysozoa</taxon>
        <taxon>Nematoda</taxon>
        <taxon>Chromadorea</taxon>
        <taxon>Rhabditida</taxon>
        <taxon>Tylenchina</taxon>
        <taxon>Cephalobomorpha</taxon>
        <taxon>Cephaloboidea</taxon>
        <taxon>Cephalobidae</taxon>
        <taxon>Acrobeloides</taxon>
    </lineage>
</organism>
<dbReference type="InterPro" id="IPR014044">
    <property type="entry name" value="CAP_dom"/>
</dbReference>
<evidence type="ECO:0000259" key="2">
    <source>
        <dbReference type="SMART" id="SM00198"/>
    </source>
</evidence>
<dbReference type="InterPro" id="IPR001283">
    <property type="entry name" value="CRISP-related"/>
</dbReference>
<dbReference type="InterPro" id="IPR002413">
    <property type="entry name" value="V5_allergen-like"/>
</dbReference>
<dbReference type="SUPFAM" id="SSF55797">
    <property type="entry name" value="PR-1-like"/>
    <property type="match status" value="1"/>
</dbReference>
<dbReference type="AlphaFoldDB" id="A0A914E485"/>
<dbReference type="WBParaSite" id="ACRNAN_scaffold5294.g25973.t1">
    <property type="protein sequence ID" value="ACRNAN_scaffold5294.g25973.t1"/>
    <property type="gene ID" value="ACRNAN_scaffold5294.g25973"/>
</dbReference>
<keyword evidence="3" id="KW-1185">Reference proteome</keyword>
<dbReference type="FunFam" id="3.40.33.10:FF:000010">
    <property type="entry name" value="Predicted protein"/>
    <property type="match status" value="1"/>
</dbReference>
<feature type="region of interest" description="Disordered" evidence="1">
    <location>
        <begin position="1"/>
        <end position="42"/>
    </location>
</feature>
<proteinExistence type="predicted"/>
<dbReference type="PRINTS" id="PR00837">
    <property type="entry name" value="V5TPXLIKE"/>
</dbReference>
<dbReference type="PANTHER" id="PTHR10334">
    <property type="entry name" value="CYSTEINE-RICH SECRETORY PROTEIN-RELATED"/>
    <property type="match status" value="1"/>
</dbReference>
<feature type="compositionally biased region" description="Basic residues" evidence="1">
    <location>
        <begin position="1"/>
        <end position="13"/>
    </location>
</feature>
<sequence length="297" mass="33580">MKKLFKRLRKSHSVHNDTRHRSPGPSTEPTTSNGGPHIVSSKTFDISQTRHCRFRTTDECRSYMDATSSTAADEIRDDPELDRSIMQTITDVKYVKRRPKFTAVVDANFQRQCLEAHNVVRAKYGQPPLLWSQELADLAKTWAMKLADRGRILYPELPGIGENIHLVPNESDDHLTTGEELVALWAAEAEFFDFDKPKWSIKCKNFTQMIWRASIEMGVSRFWNTTKNCLAIVSFYRPSGNSNAPGDFAANIPSRSSLPEDIKTATQLEGITQALSRSMGFTDYGNFQTRASSVPRS</sequence>
<dbReference type="InterPro" id="IPR034113">
    <property type="entry name" value="SCP_GAPR1-like"/>
</dbReference>
<dbReference type="SMART" id="SM00198">
    <property type="entry name" value="SCP"/>
    <property type="match status" value="1"/>
</dbReference>
<protein>
    <submittedName>
        <fullName evidence="4">SCP domain-containing protein</fullName>
    </submittedName>
</protein>
<evidence type="ECO:0000313" key="3">
    <source>
        <dbReference type="Proteomes" id="UP000887540"/>
    </source>
</evidence>